<evidence type="ECO:0000256" key="3">
    <source>
        <dbReference type="ARBA" id="ARBA00022729"/>
    </source>
</evidence>
<dbReference type="EMBL" id="FXYH01000008">
    <property type="protein sequence ID" value="SMX42996.1"/>
    <property type="molecule type" value="Genomic_DNA"/>
</dbReference>
<evidence type="ECO:0000256" key="6">
    <source>
        <dbReference type="SAM" id="SignalP"/>
    </source>
</evidence>
<name>A0A238KLU5_9RHOB</name>
<keyword evidence="8" id="KW-1185">Reference proteome</keyword>
<comment type="subcellular location">
    <subcellularLocation>
        <location evidence="1 5">Periplasm</location>
    </subcellularLocation>
</comment>
<dbReference type="PRINTS" id="PR00909">
    <property type="entry name" value="SPERMDNBNDNG"/>
</dbReference>
<dbReference type="InterPro" id="IPR001188">
    <property type="entry name" value="Sperm_putr-bd"/>
</dbReference>
<dbReference type="InterPro" id="IPR006059">
    <property type="entry name" value="SBP"/>
</dbReference>
<evidence type="ECO:0000256" key="4">
    <source>
        <dbReference type="ARBA" id="ARBA00022764"/>
    </source>
</evidence>
<dbReference type="GO" id="GO:0019808">
    <property type="term" value="F:polyamine binding"/>
    <property type="evidence" value="ECO:0007669"/>
    <property type="project" value="InterPro"/>
</dbReference>
<keyword evidence="4 5" id="KW-0574">Periplasm</keyword>
<proteinExistence type="inferred from homology"/>
<dbReference type="GO" id="GO:0015846">
    <property type="term" value="P:polyamine transport"/>
    <property type="evidence" value="ECO:0007669"/>
    <property type="project" value="InterPro"/>
</dbReference>
<comment type="function">
    <text evidence="5">Required for the activity of the bacterial periplasmic transport system of putrescine.</text>
</comment>
<gene>
    <name evidence="7" type="primary">potF_2</name>
    <name evidence="7" type="ORF">PEV8663_02569</name>
</gene>
<keyword evidence="2 5" id="KW-0813">Transport</keyword>
<dbReference type="Proteomes" id="UP000220836">
    <property type="component" value="Unassembled WGS sequence"/>
</dbReference>
<dbReference type="OrthoDB" id="9769319at2"/>
<comment type="similarity">
    <text evidence="5">Belongs to the bacterial solute-binding protein PotD/PotF family.</text>
</comment>
<keyword evidence="3 6" id="KW-0732">Signal</keyword>
<feature type="chain" id="PRO_5012873112" description="Putrescine-binding periplasmic protein" evidence="6">
    <location>
        <begin position="22"/>
        <end position="361"/>
    </location>
</feature>
<dbReference type="RefSeq" id="WP_097805045.1">
    <property type="nucleotide sequence ID" value="NZ_FXYH01000008.1"/>
</dbReference>
<dbReference type="AlphaFoldDB" id="A0A238KLU5"/>
<evidence type="ECO:0000313" key="8">
    <source>
        <dbReference type="Proteomes" id="UP000220836"/>
    </source>
</evidence>
<dbReference type="SUPFAM" id="SSF53850">
    <property type="entry name" value="Periplasmic binding protein-like II"/>
    <property type="match status" value="1"/>
</dbReference>
<dbReference type="GO" id="GO:0042597">
    <property type="term" value="C:periplasmic space"/>
    <property type="evidence" value="ECO:0007669"/>
    <property type="project" value="UniProtKB-SubCell"/>
</dbReference>
<dbReference type="PANTHER" id="PTHR30222">
    <property type="entry name" value="SPERMIDINE/PUTRESCINE-BINDING PERIPLASMIC PROTEIN"/>
    <property type="match status" value="1"/>
</dbReference>
<dbReference type="CDD" id="cd13659">
    <property type="entry name" value="PBP2_PotF"/>
    <property type="match status" value="1"/>
</dbReference>
<accession>A0A238KLU5</accession>
<evidence type="ECO:0000256" key="1">
    <source>
        <dbReference type="ARBA" id="ARBA00004418"/>
    </source>
</evidence>
<sequence>MIKTCTTLTAMLALIAGMASADEVRVYNWSDYIDEALLQKFEEESGLTLIYDVFDSNELLETKMLAGGSGYDVVVPTGGFLQRQIQAGAFQPLDKSKLTNYGNLWDVIQTRTAQFDPENTYAINYMWGTTGIGVNTAKIKETLGDDAPIDSLALVFDPANMEKLAGCGVHFLDAPDEMIPAALTYLGIDPNTNEKDDLEKAAAVLEAVRPHIQKFHSSEYINALANGDICVAVGWSGDILQARDRAAEAAAGVDIVYNAPKEGALMWFDMMAIPVDAPNPEGAHQFLNFILDAQNMAAASNYVFYANGNKAAQEFLDQALIEDPAIYPSPEALDATYIKDPYPAKVQRVATRLWTRIKSGI</sequence>
<evidence type="ECO:0000313" key="7">
    <source>
        <dbReference type="EMBL" id="SMX42996.1"/>
    </source>
</evidence>
<evidence type="ECO:0000256" key="2">
    <source>
        <dbReference type="ARBA" id="ARBA00022448"/>
    </source>
</evidence>
<organism evidence="7 8">
    <name type="scientific">Pelagimonas varians</name>
    <dbReference type="NCBI Taxonomy" id="696760"/>
    <lineage>
        <taxon>Bacteria</taxon>
        <taxon>Pseudomonadati</taxon>
        <taxon>Pseudomonadota</taxon>
        <taxon>Alphaproteobacteria</taxon>
        <taxon>Rhodobacterales</taxon>
        <taxon>Roseobacteraceae</taxon>
        <taxon>Pelagimonas</taxon>
    </lineage>
</organism>
<dbReference type="Pfam" id="PF13416">
    <property type="entry name" value="SBP_bac_8"/>
    <property type="match status" value="1"/>
</dbReference>
<dbReference type="PANTHER" id="PTHR30222:SF12">
    <property type="entry name" value="NORSPERMIDINE SENSOR"/>
    <property type="match status" value="1"/>
</dbReference>
<protein>
    <recommendedName>
        <fullName evidence="5">Putrescine-binding periplasmic protein</fullName>
    </recommendedName>
</protein>
<dbReference type="Gene3D" id="3.40.190.10">
    <property type="entry name" value="Periplasmic binding protein-like II"/>
    <property type="match status" value="2"/>
</dbReference>
<dbReference type="PIRSF" id="PIRSF019574">
    <property type="entry name" value="Periplasmic_polyamine_BP"/>
    <property type="match status" value="1"/>
</dbReference>
<reference evidence="7 8" key="1">
    <citation type="submission" date="2017-05" db="EMBL/GenBank/DDBJ databases">
        <authorList>
            <person name="Song R."/>
            <person name="Chenine A.L."/>
            <person name="Ruprecht R.M."/>
        </authorList>
    </citation>
    <scope>NUCLEOTIDE SEQUENCE [LARGE SCALE GENOMIC DNA]</scope>
    <source>
        <strain evidence="7 8">CECT 8663</strain>
    </source>
</reference>
<feature type="signal peptide" evidence="6">
    <location>
        <begin position="1"/>
        <end position="21"/>
    </location>
</feature>
<evidence type="ECO:0000256" key="5">
    <source>
        <dbReference type="PIRNR" id="PIRNR019574"/>
    </source>
</evidence>